<evidence type="ECO:0000313" key="3">
    <source>
        <dbReference type="Proteomes" id="UP000321456"/>
    </source>
</evidence>
<feature type="signal peptide" evidence="1">
    <location>
        <begin position="1"/>
        <end position="18"/>
    </location>
</feature>
<dbReference type="InterPro" id="IPR025737">
    <property type="entry name" value="FApF"/>
</dbReference>
<proteinExistence type="predicted"/>
<sequence>MKKYISAILMMATIAFYAQEINDNSTTKWSAGRPDGHAPISITGDHMHGKGQWMFSYRYMYMNMDELKQGSNDAPFDDALEDYMITPTSMPMNMHMLGSMFAPSDKITLMLMFNYLSMEMDHITRMGGTFTTESSGFGDIQLAALFKFFNKNQQTLHGQVGFSIPTGSVTESDVTPASTPDETELPYPMQVGSGTFDPNLALTYLGQKESISWGSQLKGVFRFGENDRDYRYGNRYSLNNWFAVKAANWISLSARLEGLIVSEIEGADPNLNPMMVITADTNNSGGTYVNSGIGINTYISKGALKNLRFGFEFGYPLYQDLNGIQLKTKETLTFGTQYSF</sequence>
<feature type="chain" id="PRO_5022986372" evidence="1">
    <location>
        <begin position="19"/>
        <end position="340"/>
    </location>
</feature>
<evidence type="ECO:0000313" key="2">
    <source>
        <dbReference type="EMBL" id="TXN38015.1"/>
    </source>
</evidence>
<comment type="caution">
    <text evidence="2">The sequence shown here is derived from an EMBL/GenBank/DDBJ whole genome shotgun (WGS) entry which is preliminary data.</text>
</comment>
<dbReference type="Pfam" id="PF13557">
    <property type="entry name" value="Phenol_MetA_deg"/>
    <property type="match status" value="1"/>
</dbReference>
<accession>A0A5C8V7V9</accession>
<dbReference type="Proteomes" id="UP000321456">
    <property type="component" value="Unassembled WGS sequence"/>
</dbReference>
<gene>
    <name evidence="2" type="ORF">FVB32_06905</name>
</gene>
<organism evidence="2 3">
    <name type="scientific">Flagellimonas hymeniacidonis</name>
    <dbReference type="NCBI Taxonomy" id="2603628"/>
    <lineage>
        <taxon>Bacteria</taxon>
        <taxon>Pseudomonadati</taxon>
        <taxon>Bacteroidota</taxon>
        <taxon>Flavobacteriia</taxon>
        <taxon>Flavobacteriales</taxon>
        <taxon>Flavobacteriaceae</taxon>
        <taxon>Flagellimonas</taxon>
    </lineage>
</organism>
<name>A0A5C8V7V9_9FLAO</name>
<dbReference type="EMBL" id="VRUR01000001">
    <property type="protein sequence ID" value="TXN38015.1"/>
    <property type="molecule type" value="Genomic_DNA"/>
</dbReference>
<evidence type="ECO:0000256" key="1">
    <source>
        <dbReference type="SAM" id="SignalP"/>
    </source>
</evidence>
<reference evidence="2 3" key="1">
    <citation type="submission" date="2019-08" db="EMBL/GenBank/DDBJ databases">
        <title>Professor.</title>
        <authorList>
            <person name="Park J.S."/>
        </authorList>
    </citation>
    <scope>NUCLEOTIDE SEQUENCE [LARGE SCALE GENOMIC DNA]</scope>
    <source>
        <strain evidence="2 3">176CP5-101</strain>
    </source>
</reference>
<dbReference type="RefSeq" id="WP_147742505.1">
    <property type="nucleotide sequence ID" value="NZ_VRUR01000001.1"/>
</dbReference>
<keyword evidence="3" id="KW-1185">Reference proteome</keyword>
<keyword evidence="1" id="KW-0732">Signal</keyword>
<protein>
    <submittedName>
        <fullName evidence="2">Transporter</fullName>
    </submittedName>
</protein>
<dbReference type="AlphaFoldDB" id="A0A5C8V7V9"/>